<dbReference type="SUPFAM" id="SSF49265">
    <property type="entry name" value="Fibronectin type III"/>
    <property type="match status" value="1"/>
</dbReference>
<name>A0A1G9X034_9SPHI</name>
<dbReference type="SUPFAM" id="SSF49313">
    <property type="entry name" value="Cadherin-like"/>
    <property type="match status" value="5"/>
</dbReference>
<dbReference type="OrthoDB" id="1236981at2"/>
<dbReference type="InterPro" id="IPR036116">
    <property type="entry name" value="FN3_sf"/>
</dbReference>
<dbReference type="GO" id="GO:0016020">
    <property type="term" value="C:membrane"/>
    <property type="evidence" value="ECO:0007669"/>
    <property type="project" value="InterPro"/>
</dbReference>
<dbReference type="NCBIfam" id="TIGR04131">
    <property type="entry name" value="Bac_Flav_CTERM"/>
    <property type="match status" value="1"/>
</dbReference>
<accession>A0A1G9X034</accession>
<feature type="domain" description="Immunoglobulin" evidence="1">
    <location>
        <begin position="1371"/>
        <end position="1444"/>
    </location>
</feature>
<dbReference type="InterPro" id="IPR013783">
    <property type="entry name" value="Ig-like_fold"/>
</dbReference>
<sequence>MKFTSTLPGKLKKPILIFLSIVAITLFNLKSYAQSQQRVYASTQSEGTFGICLLCGVANPAQAVDTNPNTESTITAGVSLLGGGIFQNLIFPAGNLPGNNTGAVVKVSTGTTLSLAVLGAIKVQAYFNNTPVGVVRDGGTALLNLLANGNQAEIFVPGPGVPYNRIRVTVDGGALAALTSINVFHAYFLENTTNINCDAPVDELHGISGTVGALGGVNNPANAIDGVESTFSTLGSAVGLAGFAQQTVVFPGLSAATDSARLLISTGATLLSLDLLGSISIETFNGGVSNGVAPGTGGLLNLKLLDPGSTIGVLTFAPGVPFDRVQLRIGGPLSLLNSVNLHEVSRTMALPTTININSSASATGIACTGDGVTLNINTPEAGATYTWYTQATGGTGTTGVSFTPTGLVTGVNDFYVSGKRAGCTNESPRKLVRITVNNPVLPVVSAVTPICAGSKATLQIGAPVVGETYRWYDASTGGTLVFTGETFLTPVLAANTTYYVESVIGACFSARKQVDVTVNALPADAQVSSTNVNISTGQTATLSATAPTAGSIVNWYTVSTGGSPVATGTSFTTPALNANTTYYVGTQSAGGCASLNRIAVNVTVTNVTPGVTCKSANSQTNAIQGICIGCEVSDPGFSVDADPLNFSSIRLAVGVLAVGYQRLGFPTAGVATDSIRLDLRLPGNVVDLSLLGGVSVNVMNGNSIVASYDLNSALIHLNLTGGDRFKVTVPAGAVYDAVEVRFGAVLSAVTALDIFGAEVIYPKPTVAGTGLNICYGASTTLTATPNGGTDLKWYADPTGGIALATGNTYSPTGLTATTTYYIEVGKGSCVNAERVPVTVNVNPAIVFATASLANATIASSYSKQIPVATGGTPAFNYTLAPGSTLPAGLTLSATGLISGTPTATEGAYPFSVVATDSKGCTVITPFNLTVTAALSLPAATLPNGTVNTLYPTQTLPAAIGGTGPYTYSATPGSLPPGLAFNPVTREITGTPTQAGTYPVHVTVTDANGNTKTADYTIIVRDPLVLPTATLANGTVGIPYPAQAIPAATGGIGPYVYSAPAGSLPPGLTFNPTTREITGTPTLAGTYTIPVTVTDGDGKTITTNYTVVVGNPLVLPPATLADGNVNVGYTSQPIPSATGGTGPYTYVATNLPSGLNFDPITRIISGTPTQSGLYSVTVTVTDNVGTTASNSYALRVIGALSLPTMALADGTVGTVYTEQTLPEVTGGTGPYTYTSANVPLGLNFDPITRKLTGTPTQGGTFTFSVTAKDAANNSTTTDFTVKVKVDPPAVASTSICSGSTATLSVSNTLPGVTYNWYAATGSTPIFTGPTYTTAALTANTTYYVEAVSGTAVSSRTAVTVTARPTPALAIVSAGQSISAGQTATLQASAEAGNTINWFTTPTGGIAVGTGTSFTTPVLNTTTTYYAETVNSTGCVSTSRAAVIVTVTTGPVNPNCNAATAQETKIESLLCLLCGITDPSGSTDADPATFTTINLGVNVAGVGYQKLIFPNSGAATDSIRLDLETPVGLADIGLINGGTITVYNGTTVVKVYPLNSPLLNLELLNGNRFQVTLAATGTYNAVEVRFGAVANLLSRYNIYGAAIIYPNPTVAATGQTICAGNATTLTATANGGTTLKWYATAASGTALATGETFTTPVLAATTTYYIEVSKAGCANALRIPVTVTVTAAPTPPVLATVLPVCYGSTASLVINTPGAGVSYNWYTVPAGGTSVFTGTTFVTPALTASTIYYVEAANPGCGVSTRTSVPVTVNPIVTLPQIQASATTVASGQSVVLTATSPDANVTFNWFDSATATTPKFSGATYVTEPLTATTTYYLEAKSNATGCISLSRVQVTITVDNSLPSPVPCEAAITETHDVTGVALLSAIFNPQLAIDNDTRTGSSLVMPVGLLGASVYQRLGFGSVSSPGDTVRVLLSAPGKLLNLGLLSSIQVGTYNGVTSNNDAVSINNTLIHLDLLSNNSQALISFVPTAAFDQVEVRLNAGLAGVLSTIDVNYGRRVLVAPTLAVANPIICATQTATLNVQNPNAALTYKWYDSRLPGAVALATGPSFTTPVLNANTTYYVEASRASGCASYRTQVTVTVTPAPAVPELVSATINTCVGTTVTLEVKNPLAGITYKWYDAAGVTELATGTTFTTPVLAAAINYQVAAVSTNCNVPSATKATAQITVTGLDKPVVTPTDAVVRSGAPATLAASSSTAGVIFKWYDSQAPGAIPIFTGPTYTTAPLINTGAAPVVYTYYVSAEIAGGCTSTTLTTATITVLPAVDPTNDLPCEVATIQKRAGVDGVALLGGVFNPGLATDLSSATASSLVIPVGLLGASAYQHIAFTGLSVVGDTVRIGISSPGKLLTLAVLPSIEITTYKDLVSNNDMMVVSDSNPLVKLDLLSDNSGATISFVPSKQFDGVELRLKSGLASVLSTLDFNYARRSLVAPIALSANVSACLGTAANLAVQNPIATGTTYTWYKGTSPASVGTGATFATETTLAAGTYDYYVTASRNGCASAKVKVMVTILPAPDAPVELAGNPKTTCPNTPVTLGVTPVAGVSFNWFDAPTAGNSLAANANSYTTASNLSPGVYNFYVEASNANSCLSTTARTKITLTVNPTATPADINIAGADAPFCKDTKATLTASSITVTNPIFIWYRDAALTDLAFTGPVFEPTITASTTFYVRVSGDNICASTPANAKVVTINVNPPAVASDITVTGAGAPFCKGSKATLTASSTTVTNPKFTWYTDAALTNAVASTAIYEPILTAGTTFYVTVSGDNKCPNLPADAKVVTVTVNTPATAADIAVAGNDAPFCQGTKASLKASSTTVTNPTFIWYTDAALTVEVFRGATYEPTLTANITYYVTVSGDNKCPNDPADAKVVAVVVNTPATASDINIAGNDAPFCKGATAKFTASSTTVTNPVFTWYRDADLTDAIFTGPVFEPVLTTSTTYYVTVRGSNRCESLKAGAKVVTVVINPPAVSADISVAGNNAPFCNGTKALLTASSTTVTNPVFTWYKDAALTDVAFTGPVFEPVVTSTITYYLTVRGSNKCENAAGDAKIVTLLVNTPADASDVIVSGADVPVCAGTTVKLTASSTTVTSPVFTWYTDAALTNAVFTGAVLEKVQTATITYYVTVKGANKCENLPGTGKAVTLTVNPLPDVPVVLSSNGFAICSGDATVLSISNPQAGVTFEWYDAAVGGTLLGTGSSLSTGALNATTDFYVLAKSASGCGSATGRVKATVTVNTRPAVPAVTNATVNACPGSTTVLGVSNPVVGITYSWYADPTGGTALGTGTNFTTPVITANRTFYVGASNATCSSTSRTAVAVSMQTAPTAPASVIGAASPLCAGNPAVLSVNNPDAALTYRWYSSATGGISLSEGSSFTTPSLAATTTYYVESVNKTTGCTSVVRTSVVVTILPKLTAPVVSVQLATATSVNFTWAAVAGATGYEVSVDGGTTWIAPSSGAAGLTHLISGLKPDQAVTIRVRASGQLPCQLSDASSLNSKAENPLGNQIFIPNTFTPNNDGKNDIFYVYGNTIAKMKLRVYNQWGQFIYESLNVLNGWDGTYKGEIQPNGVYVYGVDIEFNDGTKTTKKGTITLLR</sequence>
<dbReference type="Gene3D" id="2.60.40.10">
    <property type="entry name" value="Immunoglobulins"/>
    <property type="match status" value="6"/>
</dbReference>
<dbReference type="InterPro" id="IPR044023">
    <property type="entry name" value="Ig_7"/>
</dbReference>
<evidence type="ECO:0000259" key="2">
    <source>
        <dbReference type="SMART" id="SM00736"/>
    </source>
</evidence>
<feature type="domain" description="Dystroglycan-type cadherin-like" evidence="2">
    <location>
        <begin position="945"/>
        <end position="1026"/>
    </location>
</feature>
<organism evidence="3 4">
    <name type="scientific">Pedobacter steynii</name>
    <dbReference type="NCBI Taxonomy" id="430522"/>
    <lineage>
        <taxon>Bacteria</taxon>
        <taxon>Pseudomonadati</taxon>
        <taxon>Bacteroidota</taxon>
        <taxon>Sphingobacteriia</taxon>
        <taxon>Sphingobacteriales</taxon>
        <taxon>Sphingobacteriaceae</taxon>
        <taxon>Pedobacter</taxon>
    </lineage>
</organism>
<dbReference type="Pfam" id="PF13585">
    <property type="entry name" value="CHU_C"/>
    <property type="match status" value="1"/>
</dbReference>
<feature type="domain" description="Dystroglycan-type cadherin-like" evidence="2">
    <location>
        <begin position="1118"/>
        <end position="1202"/>
    </location>
</feature>
<feature type="domain" description="Immunoglobulin" evidence="1">
    <location>
        <begin position="1778"/>
        <end position="1853"/>
    </location>
</feature>
<dbReference type="SMART" id="SM00736">
    <property type="entry name" value="CADG"/>
    <property type="match status" value="4"/>
</dbReference>
<evidence type="ECO:0000313" key="3">
    <source>
        <dbReference type="EMBL" id="SDM89776.1"/>
    </source>
</evidence>
<dbReference type="InterPro" id="IPR003599">
    <property type="entry name" value="Ig_sub"/>
</dbReference>
<dbReference type="Pfam" id="PF05345">
    <property type="entry name" value="He_PIG"/>
    <property type="match status" value="5"/>
</dbReference>
<proteinExistence type="predicted"/>
<feature type="domain" description="Immunoglobulin" evidence="1">
    <location>
        <begin position="1690"/>
        <end position="1768"/>
    </location>
</feature>
<feature type="domain" description="Immunoglobulin" evidence="1">
    <location>
        <begin position="1101"/>
        <end position="1196"/>
    </location>
</feature>
<dbReference type="SMART" id="SM00409">
    <property type="entry name" value="IG"/>
    <property type="match status" value="6"/>
</dbReference>
<dbReference type="InterPro" id="IPR006644">
    <property type="entry name" value="Cadg"/>
</dbReference>
<dbReference type="InterPro" id="IPR015919">
    <property type="entry name" value="Cadherin-like_sf"/>
</dbReference>
<feature type="domain" description="Dystroglycan-type cadherin-like" evidence="2">
    <location>
        <begin position="1029"/>
        <end position="1115"/>
    </location>
</feature>
<evidence type="ECO:0000259" key="1">
    <source>
        <dbReference type="SMART" id="SM00409"/>
    </source>
</evidence>
<dbReference type="EMBL" id="FNGY01000005">
    <property type="protein sequence ID" value="SDM89776.1"/>
    <property type="molecule type" value="Genomic_DNA"/>
</dbReference>
<dbReference type="Pfam" id="PF19081">
    <property type="entry name" value="Ig_7"/>
    <property type="match status" value="23"/>
</dbReference>
<dbReference type="InterPro" id="IPR026341">
    <property type="entry name" value="T9SS_type_B"/>
</dbReference>
<reference evidence="4" key="1">
    <citation type="submission" date="2016-10" db="EMBL/GenBank/DDBJ databases">
        <authorList>
            <person name="Varghese N."/>
            <person name="Submissions S."/>
        </authorList>
    </citation>
    <scope>NUCLEOTIDE SEQUENCE [LARGE SCALE GENOMIC DNA]</scope>
    <source>
        <strain evidence="4">DSM 19110</strain>
    </source>
</reference>
<evidence type="ECO:0000313" key="4">
    <source>
        <dbReference type="Proteomes" id="UP000183200"/>
    </source>
</evidence>
<dbReference type="RefSeq" id="WP_074608595.1">
    <property type="nucleotide sequence ID" value="NZ_FNGY01000005.1"/>
</dbReference>
<feature type="domain" description="Dystroglycan-type cadherin-like" evidence="2">
    <location>
        <begin position="845"/>
        <end position="937"/>
    </location>
</feature>
<feature type="domain" description="Immunoglobulin" evidence="1">
    <location>
        <begin position="1287"/>
        <end position="1360"/>
    </location>
</feature>
<protein>
    <submittedName>
        <fullName evidence="3">Gliding motility-associated C-terminal domain-containing protein</fullName>
    </submittedName>
</protein>
<feature type="domain" description="Immunoglobulin" evidence="1">
    <location>
        <begin position="529"/>
        <end position="603"/>
    </location>
</feature>
<dbReference type="Proteomes" id="UP000183200">
    <property type="component" value="Unassembled WGS sequence"/>
</dbReference>
<dbReference type="GO" id="GO:0005509">
    <property type="term" value="F:calcium ion binding"/>
    <property type="evidence" value="ECO:0007669"/>
    <property type="project" value="InterPro"/>
</dbReference>
<keyword evidence="4" id="KW-1185">Reference proteome</keyword>
<gene>
    <name evidence="3" type="ORF">SAMN05421820_105326</name>
</gene>